<accession>K2S4A6</accession>
<dbReference type="STRING" id="1126212.K2S4A6"/>
<dbReference type="eggNOG" id="ENOG502RDRP">
    <property type="taxonomic scope" value="Eukaryota"/>
</dbReference>
<proteinExistence type="predicted"/>
<evidence type="ECO:0000256" key="1">
    <source>
        <dbReference type="SAM" id="MobiDB-lite"/>
    </source>
</evidence>
<evidence type="ECO:0000259" key="2">
    <source>
        <dbReference type="PROSITE" id="PS51464"/>
    </source>
</evidence>
<dbReference type="InterPro" id="IPR046348">
    <property type="entry name" value="SIS_dom_sf"/>
</dbReference>
<dbReference type="Proteomes" id="UP000007129">
    <property type="component" value="Unassembled WGS sequence"/>
</dbReference>
<dbReference type="InterPro" id="IPR001347">
    <property type="entry name" value="SIS_dom"/>
</dbReference>
<feature type="region of interest" description="Disordered" evidence="1">
    <location>
        <begin position="1"/>
        <end position="71"/>
    </location>
</feature>
<dbReference type="PANTHER" id="PTHR38418">
    <property type="entry name" value="SUGAR ISOMERASE, KPSF/GUTQ (AFU_ORTHOLOGUE AFUA_6G08860)"/>
    <property type="match status" value="1"/>
</dbReference>
<sequence length="305" mass="31907">MSTTPPLESFGSPRSTNSDDAESTSTFDEAASTAASSNGDTEATPIDSDSDLAANPLKRKRRPSSALTPPLCSTDACCDEPTLSRALHVLNTEATALSHVTRLYETSPTARAALLTAVDLVERVNQRGGKLIVCGVGKSGLVGRKTVATMKSLGLGASFLHAAEAVHGDLGDVRPADAVLFISFSGKTGELLNVLPHLRADTPVLALTGHPDRESCPLLVGRDNAVLLPAPIHVSEESSFGVSAPTTSTTVAMAIGDMLALTAAERIYEDEKSRVFKRNHPGGAIGARTVEEEITVVKAKKVRLS</sequence>
<comment type="caution">
    <text evidence="3">The sequence shown here is derived from an EMBL/GenBank/DDBJ whole genome shotgun (WGS) entry which is preliminary data.</text>
</comment>
<feature type="domain" description="SIS" evidence="2">
    <location>
        <begin position="120"/>
        <end position="269"/>
    </location>
</feature>
<dbReference type="AlphaFoldDB" id="K2S4A6"/>
<dbReference type="GO" id="GO:0097367">
    <property type="term" value="F:carbohydrate derivative binding"/>
    <property type="evidence" value="ECO:0007669"/>
    <property type="project" value="InterPro"/>
</dbReference>
<dbReference type="GO" id="GO:1901135">
    <property type="term" value="P:carbohydrate derivative metabolic process"/>
    <property type="evidence" value="ECO:0007669"/>
    <property type="project" value="InterPro"/>
</dbReference>
<name>K2S4A6_MACPH</name>
<organism evidence="3 4">
    <name type="scientific">Macrophomina phaseolina (strain MS6)</name>
    <name type="common">Charcoal rot fungus</name>
    <dbReference type="NCBI Taxonomy" id="1126212"/>
    <lineage>
        <taxon>Eukaryota</taxon>
        <taxon>Fungi</taxon>
        <taxon>Dikarya</taxon>
        <taxon>Ascomycota</taxon>
        <taxon>Pezizomycotina</taxon>
        <taxon>Dothideomycetes</taxon>
        <taxon>Dothideomycetes incertae sedis</taxon>
        <taxon>Botryosphaeriales</taxon>
        <taxon>Botryosphaeriaceae</taxon>
        <taxon>Macrophomina</taxon>
    </lineage>
</organism>
<dbReference type="VEuPathDB" id="FungiDB:MPH_11404"/>
<evidence type="ECO:0000313" key="4">
    <source>
        <dbReference type="Proteomes" id="UP000007129"/>
    </source>
</evidence>
<dbReference type="GO" id="GO:0016853">
    <property type="term" value="F:isomerase activity"/>
    <property type="evidence" value="ECO:0007669"/>
    <property type="project" value="UniProtKB-KW"/>
</dbReference>
<dbReference type="EMBL" id="AHHD01000468">
    <property type="protein sequence ID" value="EKG11515.1"/>
    <property type="molecule type" value="Genomic_DNA"/>
</dbReference>
<evidence type="ECO:0000313" key="3">
    <source>
        <dbReference type="EMBL" id="EKG11515.1"/>
    </source>
</evidence>
<dbReference type="PANTHER" id="PTHR38418:SF2">
    <property type="entry name" value="SUGAR ISOMERASE, KPSF_GUTQ (AFU_ORTHOLOGUE AFUA_6G08860)"/>
    <property type="match status" value="1"/>
</dbReference>
<protein>
    <submittedName>
        <fullName evidence="3">Sugar isomerase (SIS)</fullName>
    </submittedName>
</protein>
<dbReference type="HOGENOM" id="CLU_040681_5_0_1"/>
<dbReference type="OrthoDB" id="1872003at2759"/>
<reference evidence="3 4" key="1">
    <citation type="journal article" date="2012" name="BMC Genomics">
        <title>Tools to kill: Genome of one of the most destructive plant pathogenic fungi Macrophomina phaseolina.</title>
        <authorList>
            <person name="Islam M.S."/>
            <person name="Haque M.S."/>
            <person name="Islam M.M."/>
            <person name="Emdad E.M."/>
            <person name="Halim A."/>
            <person name="Hossen Q.M.M."/>
            <person name="Hossain M.Z."/>
            <person name="Ahmed B."/>
            <person name="Rahim S."/>
            <person name="Rahman M.S."/>
            <person name="Alam M.M."/>
            <person name="Hou S."/>
            <person name="Wan X."/>
            <person name="Saito J.A."/>
            <person name="Alam M."/>
        </authorList>
    </citation>
    <scope>NUCLEOTIDE SEQUENCE [LARGE SCALE GENOMIC DNA]</scope>
    <source>
        <strain evidence="3 4">MS6</strain>
    </source>
</reference>
<gene>
    <name evidence="3" type="ORF">MPH_11404</name>
</gene>
<dbReference type="InParanoid" id="K2S4A6"/>
<dbReference type="Pfam" id="PF01380">
    <property type="entry name" value="SIS"/>
    <property type="match status" value="1"/>
</dbReference>
<keyword evidence="3" id="KW-0413">Isomerase</keyword>
<dbReference type="PROSITE" id="PS51464">
    <property type="entry name" value="SIS"/>
    <property type="match status" value="1"/>
</dbReference>
<feature type="compositionally biased region" description="Polar residues" evidence="1">
    <location>
        <begin position="1"/>
        <end position="41"/>
    </location>
</feature>
<dbReference type="Gene3D" id="3.40.50.10490">
    <property type="entry name" value="Glucose-6-phosphate isomerase like protein, domain 1"/>
    <property type="match status" value="1"/>
</dbReference>
<dbReference type="SUPFAM" id="SSF53697">
    <property type="entry name" value="SIS domain"/>
    <property type="match status" value="1"/>
</dbReference>